<organism evidence="1 2">
    <name type="scientific">Glomus cerebriforme</name>
    <dbReference type="NCBI Taxonomy" id="658196"/>
    <lineage>
        <taxon>Eukaryota</taxon>
        <taxon>Fungi</taxon>
        <taxon>Fungi incertae sedis</taxon>
        <taxon>Mucoromycota</taxon>
        <taxon>Glomeromycotina</taxon>
        <taxon>Glomeromycetes</taxon>
        <taxon>Glomerales</taxon>
        <taxon>Glomeraceae</taxon>
        <taxon>Glomus</taxon>
    </lineage>
</organism>
<proteinExistence type="predicted"/>
<evidence type="ECO:0000313" key="1">
    <source>
        <dbReference type="EMBL" id="RIA92394.1"/>
    </source>
</evidence>
<protein>
    <submittedName>
        <fullName evidence="1">Uncharacterized protein</fullName>
    </submittedName>
</protein>
<gene>
    <name evidence="1" type="ORF">C1645_820731</name>
</gene>
<dbReference type="Proteomes" id="UP000265703">
    <property type="component" value="Unassembled WGS sequence"/>
</dbReference>
<accession>A0A397TBX0</accession>
<sequence length="124" mass="14487">MLSSSNKTKGRFLEFLEMIITNLEEEIKIGKMELKETFGKLWIQTDGFKEDVIGMDKELSDFMSNDKMKVNLIISNVSENIDETVKTFEEVIRKDLESVIKEDDDDKETEKISQQMLKLVRDRS</sequence>
<comment type="caution">
    <text evidence="1">The sequence shown here is derived from an EMBL/GenBank/DDBJ whole genome shotgun (WGS) entry which is preliminary data.</text>
</comment>
<keyword evidence="2" id="KW-1185">Reference proteome</keyword>
<evidence type="ECO:0000313" key="2">
    <source>
        <dbReference type="Proteomes" id="UP000265703"/>
    </source>
</evidence>
<dbReference type="EMBL" id="QKYT01000127">
    <property type="protein sequence ID" value="RIA92394.1"/>
    <property type="molecule type" value="Genomic_DNA"/>
</dbReference>
<name>A0A397TBX0_9GLOM</name>
<dbReference type="AlphaFoldDB" id="A0A397TBX0"/>
<reference evidence="1 2" key="1">
    <citation type="submission" date="2018-06" db="EMBL/GenBank/DDBJ databases">
        <title>Comparative genomics reveals the genomic features of Rhizophagus irregularis, R. cerebriforme, R. diaphanum and Gigaspora rosea, and their symbiotic lifestyle signature.</title>
        <authorList>
            <person name="Morin E."/>
            <person name="San Clemente H."/>
            <person name="Chen E.C.H."/>
            <person name="De La Providencia I."/>
            <person name="Hainaut M."/>
            <person name="Kuo A."/>
            <person name="Kohler A."/>
            <person name="Murat C."/>
            <person name="Tang N."/>
            <person name="Roy S."/>
            <person name="Loubradou J."/>
            <person name="Henrissat B."/>
            <person name="Grigoriev I.V."/>
            <person name="Corradi N."/>
            <person name="Roux C."/>
            <person name="Martin F.M."/>
        </authorList>
    </citation>
    <scope>NUCLEOTIDE SEQUENCE [LARGE SCALE GENOMIC DNA]</scope>
    <source>
        <strain evidence="1 2">DAOM 227022</strain>
    </source>
</reference>